<feature type="non-terminal residue" evidence="4">
    <location>
        <position position="287"/>
    </location>
</feature>
<sequence>MIKVIELFAGVGGFRLGLEANNTKSKKHYKIVWSNQWEPSTKLQHASDVYKLRWPKDDNHSCEDIDKVIEEDFDSIPDHDLLVGGFPCQDYSVARTLNQASGIIGKKGVLWWTIHSILDKKGEDAPKYLMLENVDRLIKSPVTQRGRDFAIMLASLSDLGYAVEWRVINAADYGMPQRRRRVYIMAYRKNSSMYEKISELDKLNLTSDWVSDSGVMQDAFPMKFSEMFFHTMEIKGKLEDISENHKDYDAKKRPFLNAGIMINRRAYSSSGKAQFEGEFTKLSDILV</sequence>
<dbReference type="GO" id="GO:0008168">
    <property type="term" value="F:methyltransferase activity"/>
    <property type="evidence" value="ECO:0007669"/>
    <property type="project" value="UniProtKB-KW"/>
</dbReference>
<keyword evidence="2" id="KW-0808">Transferase</keyword>
<accession>A0A382FRF4</accession>
<dbReference type="AlphaFoldDB" id="A0A382FRF4"/>
<dbReference type="InterPro" id="IPR050750">
    <property type="entry name" value="C5-MTase"/>
</dbReference>
<dbReference type="InterPro" id="IPR018117">
    <property type="entry name" value="C5_DNA_meth_AS"/>
</dbReference>
<evidence type="ECO:0000256" key="1">
    <source>
        <dbReference type="ARBA" id="ARBA00022603"/>
    </source>
</evidence>
<keyword evidence="1" id="KW-0489">Methyltransferase</keyword>
<dbReference type="PROSITE" id="PS00094">
    <property type="entry name" value="C5_MTASE_1"/>
    <property type="match status" value="1"/>
</dbReference>
<dbReference type="GO" id="GO:0032259">
    <property type="term" value="P:methylation"/>
    <property type="evidence" value="ECO:0007669"/>
    <property type="project" value="UniProtKB-KW"/>
</dbReference>
<name>A0A382FRF4_9ZZZZ</name>
<dbReference type="PROSITE" id="PS51679">
    <property type="entry name" value="SAM_MT_C5"/>
    <property type="match status" value="1"/>
</dbReference>
<reference evidence="4" key="1">
    <citation type="submission" date="2018-05" db="EMBL/GenBank/DDBJ databases">
        <authorList>
            <person name="Lanie J.A."/>
            <person name="Ng W.-L."/>
            <person name="Kazmierczak K.M."/>
            <person name="Andrzejewski T.M."/>
            <person name="Davidsen T.M."/>
            <person name="Wayne K.J."/>
            <person name="Tettelin H."/>
            <person name="Glass J.I."/>
            <person name="Rusch D."/>
            <person name="Podicherti R."/>
            <person name="Tsui H.-C.T."/>
            <person name="Winkler M.E."/>
        </authorList>
    </citation>
    <scope>NUCLEOTIDE SEQUENCE</scope>
</reference>
<dbReference type="NCBIfam" id="TIGR00675">
    <property type="entry name" value="dcm"/>
    <property type="match status" value="1"/>
</dbReference>
<dbReference type="Pfam" id="PF00145">
    <property type="entry name" value="DNA_methylase"/>
    <property type="match status" value="1"/>
</dbReference>
<dbReference type="PANTHER" id="PTHR46098:SF1">
    <property type="entry name" value="TRNA (CYTOSINE(38)-C(5))-METHYLTRANSFERASE"/>
    <property type="match status" value="1"/>
</dbReference>
<dbReference type="SUPFAM" id="SSF53335">
    <property type="entry name" value="S-adenosyl-L-methionine-dependent methyltransferases"/>
    <property type="match status" value="1"/>
</dbReference>
<organism evidence="4">
    <name type="scientific">marine metagenome</name>
    <dbReference type="NCBI Taxonomy" id="408172"/>
    <lineage>
        <taxon>unclassified sequences</taxon>
        <taxon>metagenomes</taxon>
        <taxon>ecological metagenomes</taxon>
    </lineage>
</organism>
<protein>
    <recommendedName>
        <fullName evidence="5">DNA (cytosine-5-)-methyltransferase</fullName>
    </recommendedName>
</protein>
<evidence type="ECO:0000256" key="2">
    <source>
        <dbReference type="ARBA" id="ARBA00022679"/>
    </source>
</evidence>
<dbReference type="InterPro" id="IPR029063">
    <property type="entry name" value="SAM-dependent_MTases_sf"/>
</dbReference>
<proteinExistence type="predicted"/>
<gene>
    <name evidence="4" type="ORF">METZ01_LOCUS218522</name>
</gene>
<evidence type="ECO:0000313" key="4">
    <source>
        <dbReference type="EMBL" id="SVB65668.1"/>
    </source>
</evidence>
<evidence type="ECO:0008006" key="5">
    <source>
        <dbReference type="Google" id="ProtNLM"/>
    </source>
</evidence>
<dbReference type="PRINTS" id="PR00105">
    <property type="entry name" value="C5METTRFRASE"/>
</dbReference>
<dbReference type="EMBL" id="UINC01051472">
    <property type="protein sequence ID" value="SVB65668.1"/>
    <property type="molecule type" value="Genomic_DNA"/>
</dbReference>
<dbReference type="InterPro" id="IPR001525">
    <property type="entry name" value="C5_MeTfrase"/>
</dbReference>
<evidence type="ECO:0000256" key="3">
    <source>
        <dbReference type="ARBA" id="ARBA00022691"/>
    </source>
</evidence>
<dbReference type="PANTHER" id="PTHR46098">
    <property type="entry name" value="TRNA (CYTOSINE(38)-C(5))-METHYLTRANSFERASE"/>
    <property type="match status" value="1"/>
</dbReference>
<dbReference type="Gene3D" id="3.40.50.150">
    <property type="entry name" value="Vaccinia Virus protein VP39"/>
    <property type="match status" value="1"/>
</dbReference>
<keyword evidence="3" id="KW-0949">S-adenosyl-L-methionine</keyword>